<accession>A0A8S1K553</accession>
<organism evidence="2 3">
    <name type="scientific">Paramecium sonneborni</name>
    <dbReference type="NCBI Taxonomy" id="65129"/>
    <lineage>
        <taxon>Eukaryota</taxon>
        <taxon>Sar</taxon>
        <taxon>Alveolata</taxon>
        <taxon>Ciliophora</taxon>
        <taxon>Intramacronucleata</taxon>
        <taxon>Oligohymenophorea</taxon>
        <taxon>Peniculida</taxon>
        <taxon>Parameciidae</taxon>
        <taxon>Paramecium</taxon>
    </lineage>
</organism>
<dbReference type="AlphaFoldDB" id="A0A8S1K553"/>
<name>A0A8S1K553_9CILI</name>
<proteinExistence type="predicted"/>
<gene>
    <name evidence="2" type="ORF">PSON_ATCC_30995.1.T0050036</name>
</gene>
<feature type="transmembrane region" description="Helical" evidence="1">
    <location>
        <begin position="30"/>
        <end position="46"/>
    </location>
</feature>
<keyword evidence="3" id="KW-1185">Reference proteome</keyword>
<protein>
    <submittedName>
        <fullName evidence="2">Uncharacterized protein</fullName>
    </submittedName>
</protein>
<keyword evidence="1" id="KW-1133">Transmembrane helix</keyword>
<dbReference type="Proteomes" id="UP000692954">
    <property type="component" value="Unassembled WGS sequence"/>
</dbReference>
<reference evidence="2" key="1">
    <citation type="submission" date="2021-01" db="EMBL/GenBank/DDBJ databases">
        <authorList>
            <consortium name="Genoscope - CEA"/>
            <person name="William W."/>
        </authorList>
    </citation>
    <scope>NUCLEOTIDE SEQUENCE</scope>
</reference>
<evidence type="ECO:0000313" key="2">
    <source>
        <dbReference type="EMBL" id="CAD8050478.1"/>
    </source>
</evidence>
<comment type="caution">
    <text evidence="2">The sequence shown here is derived from an EMBL/GenBank/DDBJ whole genome shotgun (WGS) entry which is preliminary data.</text>
</comment>
<dbReference type="EMBL" id="CAJJDN010000005">
    <property type="protein sequence ID" value="CAD8050478.1"/>
    <property type="molecule type" value="Genomic_DNA"/>
</dbReference>
<evidence type="ECO:0000256" key="1">
    <source>
        <dbReference type="SAM" id="Phobius"/>
    </source>
</evidence>
<keyword evidence="1" id="KW-0472">Membrane</keyword>
<keyword evidence="1" id="KW-0812">Transmembrane</keyword>
<sequence length="49" mass="5951">MTQYEYLKKKKPKFIKLSNFNSITQIMKQTFYSYITFGIIINWSYLNSS</sequence>
<evidence type="ECO:0000313" key="3">
    <source>
        <dbReference type="Proteomes" id="UP000692954"/>
    </source>
</evidence>